<protein>
    <submittedName>
        <fullName evidence="1">Phosphonate C-P lyase system protein PhnH</fullName>
    </submittedName>
</protein>
<proteinExistence type="predicted"/>
<gene>
    <name evidence="1" type="primary">phnH</name>
    <name evidence="1" type="ORF">D3874_05685</name>
</gene>
<dbReference type="InterPro" id="IPR038058">
    <property type="entry name" value="PhnH-like_sp"/>
</dbReference>
<evidence type="ECO:0000313" key="1">
    <source>
        <dbReference type="EMBL" id="RJF86573.1"/>
    </source>
</evidence>
<dbReference type="NCBIfam" id="TIGR03292">
    <property type="entry name" value="PhnH_redo"/>
    <property type="match status" value="1"/>
</dbReference>
<dbReference type="OrthoDB" id="9814509at2"/>
<sequence length="201" mass="20016">MTEVASDQLAGLLAGFTDPVGAAQGCFRAVLDAMSRPGRIVELGVPATAPAGLSQAAASVMATLADLDTAVWLGAGLDGQGIAAFVTGQCDAPLAARPAAAAFALVQAADLLPLDRFGAGDEAYPDRSTTVIVEGAALGEGPALTLSGPGIKGSHGLGVGGLPAGFVEAWRQQRAAFPLGVDLVLCTGDRLAALPRSVDIR</sequence>
<dbReference type="SUPFAM" id="SSF159709">
    <property type="entry name" value="PhnH-like"/>
    <property type="match status" value="1"/>
</dbReference>
<dbReference type="Pfam" id="PF05845">
    <property type="entry name" value="PhnH"/>
    <property type="match status" value="1"/>
</dbReference>
<dbReference type="AlphaFoldDB" id="A0A418W993"/>
<reference evidence="1 2" key="1">
    <citation type="submission" date="2018-09" db="EMBL/GenBank/DDBJ databases">
        <authorList>
            <person name="Zhu H."/>
        </authorList>
    </citation>
    <scope>NUCLEOTIDE SEQUENCE [LARGE SCALE GENOMIC DNA]</scope>
    <source>
        <strain evidence="1 2">K1W22B-8</strain>
    </source>
</reference>
<keyword evidence="2" id="KW-1185">Reference proteome</keyword>
<comment type="caution">
    <text evidence="1">The sequence shown here is derived from an EMBL/GenBank/DDBJ whole genome shotgun (WGS) entry which is preliminary data.</text>
</comment>
<dbReference type="Proteomes" id="UP000284605">
    <property type="component" value="Unassembled WGS sequence"/>
</dbReference>
<dbReference type="InterPro" id="IPR008772">
    <property type="entry name" value="Phosphonate_metab_PhnH"/>
</dbReference>
<accession>A0A418W993</accession>
<dbReference type="GO" id="GO:0016829">
    <property type="term" value="F:lyase activity"/>
    <property type="evidence" value="ECO:0007669"/>
    <property type="project" value="UniProtKB-KW"/>
</dbReference>
<dbReference type="Gene3D" id="3.40.50.11310">
    <property type="entry name" value="Bacterial phosphonate metabolism protein PhnH"/>
    <property type="match status" value="1"/>
</dbReference>
<keyword evidence="1" id="KW-0456">Lyase</keyword>
<dbReference type="PIRSF" id="PIRSF020680">
    <property type="entry name" value="PhnH"/>
    <property type="match status" value="1"/>
</dbReference>
<dbReference type="EMBL" id="QYUK01000011">
    <property type="protein sequence ID" value="RJF86573.1"/>
    <property type="molecule type" value="Genomic_DNA"/>
</dbReference>
<evidence type="ECO:0000313" key="2">
    <source>
        <dbReference type="Proteomes" id="UP000284605"/>
    </source>
</evidence>
<organism evidence="1 2">
    <name type="scientific">Oleomonas cavernae</name>
    <dbReference type="NCBI Taxonomy" id="2320859"/>
    <lineage>
        <taxon>Bacteria</taxon>
        <taxon>Pseudomonadati</taxon>
        <taxon>Pseudomonadota</taxon>
        <taxon>Alphaproteobacteria</taxon>
        <taxon>Acetobacterales</taxon>
        <taxon>Acetobacteraceae</taxon>
        <taxon>Oleomonas</taxon>
    </lineage>
</organism>
<name>A0A418W993_9PROT</name>
<dbReference type="RefSeq" id="WP_119777218.1">
    <property type="nucleotide sequence ID" value="NZ_QYUK01000011.1"/>
</dbReference>
<dbReference type="GO" id="GO:0019634">
    <property type="term" value="P:organic phosphonate metabolic process"/>
    <property type="evidence" value="ECO:0007669"/>
    <property type="project" value="InterPro"/>
</dbReference>